<organism evidence="1 2">
    <name type="scientific">Streptomyces purpureus</name>
    <dbReference type="NCBI Taxonomy" id="1951"/>
    <lineage>
        <taxon>Bacteria</taxon>
        <taxon>Bacillati</taxon>
        <taxon>Actinomycetota</taxon>
        <taxon>Actinomycetes</taxon>
        <taxon>Kitasatosporales</taxon>
        <taxon>Streptomycetaceae</taxon>
        <taxon>Streptomyces</taxon>
    </lineage>
</organism>
<sequence length="68" mass="7308">MAGYVSGVGHENNRYQGGAVPFKKRVLRHSYVRNRLIRFSGALIDAVTGNPGTPLQGLDHGFSAKGPN</sequence>
<protein>
    <submittedName>
        <fullName evidence="1">Uncharacterized protein</fullName>
    </submittedName>
</protein>
<proteinExistence type="predicted"/>
<dbReference type="Proteomes" id="UP000619486">
    <property type="component" value="Unassembled WGS sequence"/>
</dbReference>
<dbReference type="AlphaFoldDB" id="A0A918LP22"/>
<dbReference type="EMBL" id="BMQQ01000008">
    <property type="protein sequence ID" value="GGT31493.1"/>
    <property type="molecule type" value="Genomic_DNA"/>
</dbReference>
<evidence type="ECO:0000313" key="2">
    <source>
        <dbReference type="Proteomes" id="UP000619486"/>
    </source>
</evidence>
<reference evidence="1" key="2">
    <citation type="submission" date="2020-09" db="EMBL/GenBank/DDBJ databases">
        <authorList>
            <person name="Sun Q."/>
            <person name="Ohkuma M."/>
        </authorList>
    </citation>
    <scope>NUCLEOTIDE SEQUENCE</scope>
    <source>
        <strain evidence="1">JCM 3172</strain>
    </source>
</reference>
<evidence type="ECO:0000313" key="1">
    <source>
        <dbReference type="EMBL" id="GGT31493.1"/>
    </source>
</evidence>
<comment type="caution">
    <text evidence="1">The sequence shown here is derived from an EMBL/GenBank/DDBJ whole genome shotgun (WGS) entry which is preliminary data.</text>
</comment>
<keyword evidence="2" id="KW-1185">Reference proteome</keyword>
<reference evidence="1" key="1">
    <citation type="journal article" date="2014" name="Int. J. Syst. Evol. Microbiol.">
        <title>Complete genome sequence of Corynebacterium casei LMG S-19264T (=DSM 44701T), isolated from a smear-ripened cheese.</title>
        <authorList>
            <consortium name="US DOE Joint Genome Institute (JGI-PGF)"/>
            <person name="Walter F."/>
            <person name="Albersmeier A."/>
            <person name="Kalinowski J."/>
            <person name="Ruckert C."/>
        </authorList>
    </citation>
    <scope>NUCLEOTIDE SEQUENCE</scope>
    <source>
        <strain evidence="1">JCM 3172</strain>
    </source>
</reference>
<gene>
    <name evidence="1" type="ORF">GCM10014713_26250</name>
</gene>
<name>A0A918LP22_9ACTN</name>
<accession>A0A918LP22</accession>